<accession>A0A4P8YGI1</accession>
<dbReference type="OrthoDB" id="6614862at2"/>
<dbReference type="KEGG" id="izh:FEM41_08265"/>
<evidence type="ECO:0000256" key="1">
    <source>
        <dbReference type="ARBA" id="ARBA00022649"/>
    </source>
</evidence>
<dbReference type="RefSeq" id="WP_138095531.1">
    <property type="nucleotide sequence ID" value="NZ_CP040428.1"/>
</dbReference>
<keyword evidence="3" id="KW-1185">Reference proteome</keyword>
<gene>
    <name evidence="2" type="ORF">FEM41_08265</name>
</gene>
<dbReference type="InterPro" id="IPR009956">
    <property type="entry name" value="Post-segregation_anti-tox_CcdA"/>
</dbReference>
<sequence length="82" mass="9068">MSSIIPLRRSHKRSTNVYLTASLVEKARSLDINLSATLDQLLAQAIEEKQRQMGKEKQDIQAMNAFMAKAGTPGDDDFFGGI</sequence>
<protein>
    <submittedName>
        <fullName evidence="2">Post-segregation antitoxin CcdA</fullName>
    </submittedName>
</protein>
<dbReference type="Pfam" id="PF07362">
    <property type="entry name" value="CcdA"/>
    <property type="match status" value="1"/>
</dbReference>
<dbReference type="EMBL" id="CP040428">
    <property type="protein sequence ID" value="QCT19650.1"/>
    <property type="molecule type" value="Genomic_DNA"/>
</dbReference>
<keyword evidence="1" id="KW-1277">Toxin-antitoxin system</keyword>
<evidence type="ECO:0000313" key="2">
    <source>
        <dbReference type="EMBL" id="QCT19650.1"/>
    </source>
</evidence>
<name>A0A4P8YGI1_9ENTR</name>
<proteinExistence type="predicted"/>
<dbReference type="AlphaFoldDB" id="A0A4P8YGI1"/>
<evidence type="ECO:0000313" key="3">
    <source>
        <dbReference type="Proteomes" id="UP000302163"/>
    </source>
</evidence>
<dbReference type="Proteomes" id="UP000302163">
    <property type="component" value="Chromosome"/>
</dbReference>
<organism evidence="2 3">
    <name type="scientific">Jejubacter calystegiae</name>
    <dbReference type="NCBI Taxonomy" id="2579935"/>
    <lineage>
        <taxon>Bacteria</taxon>
        <taxon>Pseudomonadati</taxon>
        <taxon>Pseudomonadota</taxon>
        <taxon>Gammaproteobacteria</taxon>
        <taxon>Enterobacterales</taxon>
        <taxon>Enterobacteriaceae</taxon>
        <taxon>Jejubacter</taxon>
    </lineage>
</organism>
<reference evidence="2 3" key="1">
    <citation type="submission" date="2019-05" db="EMBL/GenBank/DDBJ databases">
        <title>Complete genome sequence of Izhakiella calystegiae KSNA2, an endophyte isolated from beach morning glory (Calystegia soldanella).</title>
        <authorList>
            <person name="Jiang L."/>
            <person name="Jeong J.C."/>
            <person name="Kim C.Y."/>
            <person name="Kim D.H."/>
            <person name="Kim S.W."/>
            <person name="Lee j."/>
        </authorList>
    </citation>
    <scope>NUCLEOTIDE SEQUENCE [LARGE SCALE GENOMIC DNA]</scope>
    <source>
        <strain evidence="2 3">KSNA2</strain>
    </source>
</reference>